<keyword evidence="1" id="KW-0238">DNA-binding</keyword>
<sequence length="510" mass="57763">MITEGVSRGWRVCFSDPERRWPSFPDPLARKFAARLRELLRTHGRRPGQPFLIGPDGRPDGRVNGFFTSYPMTVRDRDTWRKYAYALGLWLNFLTVRGRGWQQAVPADVEAFKFWRMADPANPRRVAAGTLKGDLVTLNVFYGWAARHHGVVSPVEMREVRASAPRGSVEEIAAGPVGIRSRDVRWFTPAGYRRWRDLGLKGFALDGLEDPRWRGRGEQRDAAFADGLFETGLRLSEWASVLDIELPSDDPDRAFTTRWLADACAKGGLGRRYWLPRPALVGVLSYTEGSRARAVRRAQRQGRYTRVPGMLVVEKVFANRRLSVRDASGAVSSVSLDVLDPQARMRLFREGEYGLEPLAVWLNEDGLPRAPHGWQHTFTAANDRITELGLDGFACSAHRLRHSFALRWYSVGKLLYDARFGHLEGEELRDFRVQFGDTWQLVQTMLGHRSVTTTMDVYLEPFRHLDVELLLEQTVGLPVAALLDEVWRQHPKVAADPLAAGPVLAREGLR</sequence>
<dbReference type="InterPro" id="IPR013762">
    <property type="entry name" value="Integrase-like_cat_sf"/>
</dbReference>
<dbReference type="SUPFAM" id="SSF56349">
    <property type="entry name" value="DNA breaking-rejoining enzymes"/>
    <property type="match status" value="1"/>
</dbReference>
<protein>
    <submittedName>
        <fullName evidence="3">Integrase</fullName>
    </submittedName>
</protein>
<organism evidence="3 4">
    <name type="scientific">Streptomyces beihaiensis</name>
    <dbReference type="NCBI Taxonomy" id="2984495"/>
    <lineage>
        <taxon>Bacteria</taxon>
        <taxon>Bacillati</taxon>
        <taxon>Actinomycetota</taxon>
        <taxon>Actinomycetes</taxon>
        <taxon>Kitasatosporales</taxon>
        <taxon>Streptomycetaceae</taxon>
        <taxon>Streptomyces</taxon>
    </lineage>
</organism>
<dbReference type="Gene3D" id="1.10.150.130">
    <property type="match status" value="1"/>
</dbReference>
<comment type="caution">
    <text evidence="3">The sequence shown here is derived from an EMBL/GenBank/DDBJ whole genome shotgun (WGS) entry which is preliminary data.</text>
</comment>
<evidence type="ECO:0000256" key="2">
    <source>
        <dbReference type="ARBA" id="ARBA00023172"/>
    </source>
</evidence>
<dbReference type="EMBL" id="JAPHNL010000057">
    <property type="protein sequence ID" value="MCX3059649.1"/>
    <property type="molecule type" value="Genomic_DNA"/>
</dbReference>
<dbReference type="InterPro" id="IPR010998">
    <property type="entry name" value="Integrase_recombinase_N"/>
</dbReference>
<dbReference type="InterPro" id="IPR011010">
    <property type="entry name" value="DNA_brk_join_enz"/>
</dbReference>
<dbReference type="Proteomes" id="UP001163064">
    <property type="component" value="Unassembled WGS sequence"/>
</dbReference>
<evidence type="ECO:0000256" key="1">
    <source>
        <dbReference type="ARBA" id="ARBA00023125"/>
    </source>
</evidence>
<evidence type="ECO:0000313" key="3">
    <source>
        <dbReference type="EMBL" id="MCX3059649.1"/>
    </source>
</evidence>
<keyword evidence="4" id="KW-1185">Reference proteome</keyword>
<evidence type="ECO:0000313" key="4">
    <source>
        <dbReference type="Proteomes" id="UP001163064"/>
    </source>
</evidence>
<accession>A0ABT3TRI9</accession>
<dbReference type="RefSeq" id="WP_266597612.1">
    <property type="nucleotide sequence ID" value="NZ_JAPHNL010000057.1"/>
</dbReference>
<gene>
    <name evidence="3" type="ORF">OFY01_07675</name>
</gene>
<dbReference type="Gene3D" id="1.10.443.10">
    <property type="entry name" value="Intergrase catalytic core"/>
    <property type="match status" value="1"/>
</dbReference>
<reference evidence="3" key="1">
    <citation type="submission" date="2022-10" db="EMBL/GenBank/DDBJ databases">
        <title>Streptomyces beihaiensis sp. nov., a chitin degrading actinobacterium, isolated from shrimp pond soil.</title>
        <authorList>
            <person name="Xie J."/>
            <person name="Shen N."/>
        </authorList>
    </citation>
    <scope>NUCLEOTIDE SEQUENCE</scope>
    <source>
        <strain evidence="3">GXMU-J5</strain>
    </source>
</reference>
<name>A0ABT3TRI9_9ACTN</name>
<proteinExistence type="predicted"/>
<keyword evidence="2" id="KW-0233">DNA recombination</keyword>